<dbReference type="Proteomes" id="UP000612233">
    <property type="component" value="Unassembled WGS sequence"/>
</dbReference>
<keyword evidence="1" id="KW-0732">Signal</keyword>
<comment type="caution">
    <text evidence="2">The sequence shown here is derived from an EMBL/GenBank/DDBJ whole genome shotgun (WGS) entry which is preliminary data.</text>
</comment>
<organism evidence="2 3">
    <name type="scientific">Hymenobacter montanus</name>
    <dbReference type="NCBI Taxonomy" id="2771359"/>
    <lineage>
        <taxon>Bacteria</taxon>
        <taxon>Pseudomonadati</taxon>
        <taxon>Bacteroidota</taxon>
        <taxon>Cytophagia</taxon>
        <taxon>Cytophagales</taxon>
        <taxon>Hymenobacteraceae</taxon>
        <taxon>Hymenobacter</taxon>
    </lineage>
</organism>
<evidence type="ECO:0008006" key="4">
    <source>
        <dbReference type="Google" id="ProtNLM"/>
    </source>
</evidence>
<dbReference type="RefSeq" id="WP_191006062.1">
    <property type="nucleotide sequence ID" value="NZ_JACXAD010000018.1"/>
</dbReference>
<keyword evidence="3" id="KW-1185">Reference proteome</keyword>
<gene>
    <name evidence="2" type="ORF">IC235_15250</name>
</gene>
<proteinExistence type="predicted"/>
<dbReference type="EMBL" id="JACXAD010000018">
    <property type="protein sequence ID" value="MBD2769247.1"/>
    <property type="molecule type" value="Genomic_DNA"/>
</dbReference>
<name>A0A927BFV3_9BACT</name>
<dbReference type="AlphaFoldDB" id="A0A927BFV3"/>
<reference evidence="2" key="1">
    <citation type="submission" date="2020-09" db="EMBL/GenBank/DDBJ databases">
        <authorList>
            <person name="Kim M.K."/>
        </authorList>
    </citation>
    <scope>NUCLEOTIDE SEQUENCE</scope>
    <source>
        <strain evidence="2">BT664</strain>
    </source>
</reference>
<evidence type="ECO:0000313" key="3">
    <source>
        <dbReference type="Proteomes" id="UP000612233"/>
    </source>
</evidence>
<dbReference type="InterPro" id="IPR001087">
    <property type="entry name" value="GDSL"/>
</dbReference>
<sequence length="475" mass="49437">MKLFIKRTAPALGLLGLGLAGCQPDINAPSATAGSVDFSSYVAVGNSLTAGFADGGLYNEAQATSYPAILAQQFAKTGKGPANFLQPSFSAERQDGSGYVKLLLVSNMLTPVQPAPGPPPGGNNFLGERVAYTGNRLPLPPAGSGALELEPYTGPQPDNLGVPGISVLSADQTAASTGSSAADALIRGAARIYSNLNPYYQRILPAADRGTKDYVTYIRQKNATFFTCWMGNNDVLTYATNGGVADATNPFSGMTDSTSFGRGYRNIVSTMSRNGTVPGMLANIPNVANIPYFNTVTVAGVLDAYKAVNPAIANIYVTARTSATSMATVTRAATAADLLTLTARAYIAANPGLGASPLAPIPSQYVLDPIEQTEVVNRTNQLNGIIAKTARQNKVALADMNAFFTAIVQRGVVANAVSNSAAFASGNLFGLDGVHPTPRGYAVIANEFIRIINATYGASIPTVDPNSYRGVQFPQ</sequence>
<evidence type="ECO:0000313" key="2">
    <source>
        <dbReference type="EMBL" id="MBD2769247.1"/>
    </source>
</evidence>
<feature type="chain" id="PRO_5037459444" description="G-D-S-L family lipolytic protein" evidence="1">
    <location>
        <begin position="23"/>
        <end position="475"/>
    </location>
</feature>
<dbReference type="GO" id="GO:0016788">
    <property type="term" value="F:hydrolase activity, acting on ester bonds"/>
    <property type="evidence" value="ECO:0007669"/>
    <property type="project" value="InterPro"/>
</dbReference>
<accession>A0A927BFV3</accession>
<dbReference type="SUPFAM" id="SSF52266">
    <property type="entry name" value="SGNH hydrolase"/>
    <property type="match status" value="1"/>
</dbReference>
<dbReference type="Pfam" id="PF00657">
    <property type="entry name" value="Lipase_GDSL"/>
    <property type="match status" value="1"/>
</dbReference>
<feature type="signal peptide" evidence="1">
    <location>
        <begin position="1"/>
        <end position="22"/>
    </location>
</feature>
<evidence type="ECO:0000256" key="1">
    <source>
        <dbReference type="SAM" id="SignalP"/>
    </source>
</evidence>
<dbReference type="InterPro" id="IPR036514">
    <property type="entry name" value="SGNH_hydro_sf"/>
</dbReference>
<dbReference type="Gene3D" id="3.40.50.1110">
    <property type="entry name" value="SGNH hydrolase"/>
    <property type="match status" value="1"/>
</dbReference>
<dbReference type="PROSITE" id="PS51257">
    <property type="entry name" value="PROKAR_LIPOPROTEIN"/>
    <property type="match status" value="1"/>
</dbReference>
<protein>
    <recommendedName>
        <fullName evidence="4">G-D-S-L family lipolytic protein</fullName>
    </recommendedName>
</protein>